<gene>
    <name evidence="1" type="ORF">Scinn_42500</name>
</gene>
<accession>A0ABQ3NPS4</accession>
<reference evidence="2" key="1">
    <citation type="submission" date="2020-09" db="EMBL/GenBank/DDBJ databases">
        <title>Whole genome shotgun sequence of Streptomyces cinnamonensis NBRC 15873.</title>
        <authorList>
            <person name="Komaki H."/>
            <person name="Tamura T."/>
        </authorList>
    </citation>
    <scope>NUCLEOTIDE SEQUENCE [LARGE SCALE GENOMIC DNA]</scope>
    <source>
        <strain evidence="2">NBRC 15873</strain>
    </source>
</reference>
<dbReference type="EMBL" id="BNDV01000008">
    <property type="protein sequence ID" value="GHI14787.1"/>
    <property type="molecule type" value="Genomic_DNA"/>
</dbReference>
<evidence type="ECO:0000313" key="2">
    <source>
        <dbReference type="Proteomes" id="UP000660554"/>
    </source>
</evidence>
<organism evidence="1 2">
    <name type="scientific">Streptomyces virginiae</name>
    <name type="common">Streptomyces cinnamonensis</name>
    <dbReference type="NCBI Taxonomy" id="1961"/>
    <lineage>
        <taxon>Bacteria</taxon>
        <taxon>Bacillati</taxon>
        <taxon>Actinomycetota</taxon>
        <taxon>Actinomycetes</taxon>
        <taxon>Kitasatosporales</taxon>
        <taxon>Streptomycetaceae</taxon>
        <taxon>Streptomyces</taxon>
    </lineage>
</organism>
<comment type="caution">
    <text evidence="1">The sequence shown here is derived from an EMBL/GenBank/DDBJ whole genome shotgun (WGS) entry which is preliminary data.</text>
</comment>
<sequence>MTVNSGAELRREVWSAPMSSVTVMGRRYSAATARIAATADSVVGREGWCVMIPMMP</sequence>
<evidence type="ECO:0000313" key="1">
    <source>
        <dbReference type="EMBL" id="GHI14787.1"/>
    </source>
</evidence>
<proteinExistence type="predicted"/>
<protein>
    <submittedName>
        <fullName evidence="1">Uncharacterized protein</fullName>
    </submittedName>
</protein>
<keyword evidence="2" id="KW-1185">Reference proteome</keyword>
<name>A0ABQ3NPS4_STRVG</name>
<dbReference type="Proteomes" id="UP000660554">
    <property type="component" value="Unassembled WGS sequence"/>
</dbReference>